<evidence type="ECO:0000256" key="4">
    <source>
        <dbReference type="ARBA" id="ARBA00022553"/>
    </source>
</evidence>
<proteinExistence type="inferred from homology"/>
<dbReference type="InterPro" id="IPR000873">
    <property type="entry name" value="AMP-dep_synth/lig_dom"/>
</dbReference>
<dbReference type="Pfam" id="PF00975">
    <property type="entry name" value="Thioesterase"/>
    <property type="match status" value="1"/>
</dbReference>
<dbReference type="EMBL" id="CP024091">
    <property type="protein sequence ID" value="ATP56606.1"/>
    <property type="molecule type" value="Genomic_DNA"/>
</dbReference>
<evidence type="ECO:0000259" key="5">
    <source>
        <dbReference type="PROSITE" id="PS50075"/>
    </source>
</evidence>
<dbReference type="OrthoDB" id="4317020at2"/>
<dbReference type="CDD" id="cd05930">
    <property type="entry name" value="A_NRPS"/>
    <property type="match status" value="1"/>
</dbReference>
<dbReference type="Pfam" id="PF00550">
    <property type="entry name" value="PP-binding"/>
    <property type="match status" value="1"/>
</dbReference>
<dbReference type="Gene3D" id="3.30.559.30">
    <property type="entry name" value="Nonribosomal peptide synthetase, condensation domain"/>
    <property type="match status" value="1"/>
</dbReference>
<dbReference type="CDD" id="cd19531">
    <property type="entry name" value="LCL_NRPS-like"/>
    <property type="match status" value="1"/>
</dbReference>
<evidence type="ECO:0000256" key="2">
    <source>
        <dbReference type="ARBA" id="ARBA00006432"/>
    </source>
</evidence>
<dbReference type="GO" id="GO:0047527">
    <property type="term" value="F:2,3-dihydroxybenzoate-serine ligase activity"/>
    <property type="evidence" value="ECO:0007669"/>
    <property type="project" value="TreeGrafter"/>
</dbReference>
<keyword evidence="4" id="KW-0597">Phosphoprotein</keyword>
<dbReference type="Gene3D" id="2.30.38.10">
    <property type="entry name" value="Luciferase, Domain 3"/>
    <property type="match status" value="1"/>
</dbReference>
<dbReference type="Proteomes" id="UP000223749">
    <property type="component" value="Chromosome"/>
</dbReference>
<dbReference type="KEGG" id="pgs:CPT03_09025"/>
<dbReference type="InterPro" id="IPR009081">
    <property type="entry name" value="PP-bd_ACP"/>
</dbReference>
<dbReference type="Gene3D" id="3.40.50.1820">
    <property type="entry name" value="alpha/beta hydrolase"/>
    <property type="match status" value="1"/>
</dbReference>
<dbReference type="PANTHER" id="PTHR45527">
    <property type="entry name" value="NONRIBOSOMAL PEPTIDE SYNTHETASE"/>
    <property type="match status" value="1"/>
</dbReference>
<dbReference type="InterPro" id="IPR001242">
    <property type="entry name" value="Condensation_dom"/>
</dbReference>
<dbReference type="GO" id="GO:0031177">
    <property type="term" value="F:phosphopantetheine binding"/>
    <property type="evidence" value="ECO:0007669"/>
    <property type="project" value="InterPro"/>
</dbReference>
<feature type="domain" description="Carrier" evidence="5">
    <location>
        <begin position="978"/>
        <end position="1053"/>
    </location>
</feature>
<dbReference type="SUPFAM" id="SSF53474">
    <property type="entry name" value="alpha/beta-Hydrolases"/>
    <property type="match status" value="1"/>
</dbReference>
<keyword evidence="3" id="KW-0596">Phosphopantetheine</keyword>
<keyword evidence="7" id="KW-1185">Reference proteome</keyword>
<dbReference type="Pfam" id="PF00668">
    <property type="entry name" value="Condensation"/>
    <property type="match status" value="1"/>
</dbReference>
<dbReference type="InterPro" id="IPR045851">
    <property type="entry name" value="AMP-bd_C_sf"/>
</dbReference>
<dbReference type="Gene3D" id="1.10.1200.10">
    <property type="entry name" value="ACP-like"/>
    <property type="match status" value="1"/>
</dbReference>
<evidence type="ECO:0000256" key="3">
    <source>
        <dbReference type="ARBA" id="ARBA00022450"/>
    </source>
</evidence>
<dbReference type="InterPro" id="IPR020806">
    <property type="entry name" value="PKS_PP-bd"/>
</dbReference>
<dbReference type="InterPro" id="IPR020845">
    <property type="entry name" value="AMP-binding_CS"/>
</dbReference>
<dbReference type="SUPFAM" id="SSF47336">
    <property type="entry name" value="ACP-like"/>
    <property type="match status" value="1"/>
</dbReference>
<dbReference type="InterPro" id="IPR023213">
    <property type="entry name" value="CAT-like_dom_sf"/>
</dbReference>
<dbReference type="Gene3D" id="3.40.50.980">
    <property type="match status" value="2"/>
</dbReference>
<accession>A0A2D1U4S5</accession>
<comment type="similarity">
    <text evidence="2">Belongs to the ATP-dependent AMP-binding enzyme family.</text>
</comment>
<dbReference type="PROSITE" id="PS50075">
    <property type="entry name" value="CARRIER"/>
    <property type="match status" value="1"/>
</dbReference>
<dbReference type="Pfam" id="PF13193">
    <property type="entry name" value="AMP-binding_C"/>
    <property type="match status" value="1"/>
</dbReference>
<evidence type="ECO:0000313" key="6">
    <source>
        <dbReference type="EMBL" id="ATP56606.1"/>
    </source>
</evidence>
<dbReference type="RefSeq" id="WP_099438547.1">
    <property type="nucleotide sequence ID" value="NZ_CP024091.1"/>
</dbReference>
<evidence type="ECO:0000313" key="7">
    <source>
        <dbReference type="Proteomes" id="UP000223749"/>
    </source>
</evidence>
<sequence>MNKDFEYVAIDFNPFGENEIEKITITNEPQRELWLSCILGGNEASLAYNESVSLELKGEFIPEAFQKAIVNLIERHEALRSTVSKNGENLIIYKNISSPVTTDDLTSTDPAKSLDRYHEFIRNEMGKPFDLYEGPLFRIYLHKFEDNVHYLTLIIHHIIGDGWSIGIILEDLSKMYNSYVHNTLPQLETAEQISDYTLQQINFANSVEYLETQNFWVDKYKNNVPILNLPIDYVRPSVRTYTGQRNDYILKNDLLDPIKFLSAKAGSSVVITLLSVFEILLHHRTGQQDIVIGLPSSGQAATGNFGLVGHCVNLLPLDSKIDPESSFLDYLKRRKSEVYDAYDYQRLTFSELLKKLPIKRDKAHIPLVPIVFNIDMGMDEKVSFEGLTHKLFSNARVAQTFEISLNVTGSKNAMTFEWAYNTNLFRSETIDSMMSEFESLLKAITDNPEVLIKDSLINKNPFPIIIDDTPIAPGTILDLFDKTVLDNPNNTAVIYEGRKLTYAQLNEKSNQLANYLISKGVKIETLVSICITPSVEAIIGIMGIIKAGAAYIPIDPEFPEQRINFMISESTANILICDSETIKRIKEPGNRELICLDDDKNQIWQTETTAPSVDISAKQLIYVIYTSGSTGNPKGVMIEHGSIIDYFYGLNSKLSTLKDCKSFALGSTIATDLGNTILFNSLISGGELHLFAKDRFNNPEYIHQYFSNYSIDCLKIVPSHWRFLKHQGDLLLPNKLLMFGGESLPGEYIKEILKADSHCLVVNHYGPTETTIGKLIHIVDKNKDYPASAPIGKPFGNNIPHILNKDLNYCAIGVPGELYIGGFGVARGYLNNHELTNKMFIERLGARFYKTGDLVRWLPDGAIEFLGRIDDQVKIRGNRIELGEIQNALLKHKDVKQSAIIVDEDIKYEKRLVAYVVTSETFNKEAIINHLKIMLPEFMVPRILIELDKIPLTANGKLDRKALPKVTTNQAVENKYVKPHTPEHDLLLEIWTTNLGISQIGITDDFFELGGHSLIAVKVMGAIEKKTGLRLPLSSLFENPTIETLAKLLTPEDKLNWDSLVPLKTSGSKPPVYLVHGGGLNVFVFKSISKFMDEDQPVYALQGLGLNGDSELPETIEDIAAKYNEEILRANPDGPFLIAGYSMGGKIAYEMARQLLEMGKEIKMLGIFDTYAGSSATGMEKVKEKIVRQLKKGPFIAKLFLDNPMQTLSYQLKISKRKLKPVFLKNKETDKEVFTYKREIYESYESAYRKYQLKPVDILIDLFRVEKRIYFLDDRVYLGWRRYGKKGIDIHSVPGDHKTFLLSPNDQKLAKVLQRVINTKV</sequence>
<dbReference type="GO" id="GO:0009366">
    <property type="term" value="C:enterobactin synthetase complex"/>
    <property type="evidence" value="ECO:0007669"/>
    <property type="project" value="TreeGrafter"/>
</dbReference>
<name>A0A2D1U4S5_9SPHI</name>
<dbReference type="SUPFAM" id="SSF56801">
    <property type="entry name" value="Acetyl-CoA synthetase-like"/>
    <property type="match status" value="1"/>
</dbReference>
<dbReference type="Pfam" id="PF00501">
    <property type="entry name" value="AMP-binding"/>
    <property type="match status" value="1"/>
</dbReference>
<dbReference type="InterPro" id="IPR036736">
    <property type="entry name" value="ACP-like_sf"/>
</dbReference>
<dbReference type="InterPro" id="IPR025110">
    <property type="entry name" value="AMP-bd_C"/>
</dbReference>
<dbReference type="Gene3D" id="3.30.559.10">
    <property type="entry name" value="Chloramphenicol acetyltransferase-like domain"/>
    <property type="match status" value="1"/>
</dbReference>
<dbReference type="InterPro" id="IPR001031">
    <property type="entry name" value="Thioesterase"/>
</dbReference>
<dbReference type="PANTHER" id="PTHR45527:SF1">
    <property type="entry name" value="FATTY ACID SYNTHASE"/>
    <property type="match status" value="1"/>
</dbReference>
<organism evidence="6 7">
    <name type="scientific">Pedobacter ginsengisoli</name>
    <dbReference type="NCBI Taxonomy" id="363852"/>
    <lineage>
        <taxon>Bacteria</taxon>
        <taxon>Pseudomonadati</taxon>
        <taxon>Bacteroidota</taxon>
        <taxon>Sphingobacteriia</taxon>
        <taxon>Sphingobacteriales</taxon>
        <taxon>Sphingobacteriaceae</taxon>
        <taxon>Pedobacter</taxon>
    </lineage>
</organism>
<dbReference type="SMART" id="SM00823">
    <property type="entry name" value="PKS_PP"/>
    <property type="match status" value="1"/>
</dbReference>
<dbReference type="FunFam" id="3.30.300.30:FF:000010">
    <property type="entry name" value="Enterobactin synthetase component F"/>
    <property type="match status" value="1"/>
</dbReference>
<dbReference type="InterPro" id="IPR010071">
    <property type="entry name" value="AA_adenyl_dom"/>
</dbReference>
<dbReference type="GO" id="GO:0043041">
    <property type="term" value="P:amino acid activation for nonribosomal peptide biosynthetic process"/>
    <property type="evidence" value="ECO:0007669"/>
    <property type="project" value="TreeGrafter"/>
</dbReference>
<protein>
    <submittedName>
        <fullName evidence="6">Non-ribosomal peptide synthetase</fullName>
    </submittedName>
</protein>
<dbReference type="InterPro" id="IPR029058">
    <property type="entry name" value="AB_hydrolase_fold"/>
</dbReference>
<reference evidence="6 7" key="1">
    <citation type="submission" date="2017-10" db="EMBL/GenBank/DDBJ databases">
        <title>Whole genome of Pedobacter ginsengisoli T01R-27 isolated from tomato rhizosphere.</title>
        <authorList>
            <person name="Weon H.-Y."/>
            <person name="Lee S.A."/>
            <person name="Sang M.K."/>
            <person name="Song J."/>
        </authorList>
    </citation>
    <scope>NUCLEOTIDE SEQUENCE [LARGE SCALE GENOMIC DNA]</scope>
    <source>
        <strain evidence="6 7">T01R-27</strain>
    </source>
</reference>
<dbReference type="GO" id="GO:0005829">
    <property type="term" value="C:cytosol"/>
    <property type="evidence" value="ECO:0007669"/>
    <property type="project" value="TreeGrafter"/>
</dbReference>
<dbReference type="NCBIfam" id="TIGR01733">
    <property type="entry name" value="AA-adenyl-dom"/>
    <property type="match status" value="1"/>
</dbReference>
<dbReference type="PROSITE" id="PS00455">
    <property type="entry name" value="AMP_BINDING"/>
    <property type="match status" value="1"/>
</dbReference>
<dbReference type="SUPFAM" id="SSF52777">
    <property type="entry name" value="CoA-dependent acyltransferases"/>
    <property type="match status" value="2"/>
</dbReference>
<dbReference type="FunFam" id="3.40.50.980:FF:000001">
    <property type="entry name" value="Non-ribosomal peptide synthetase"/>
    <property type="match status" value="1"/>
</dbReference>
<evidence type="ECO:0000256" key="1">
    <source>
        <dbReference type="ARBA" id="ARBA00001957"/>
    </source>
</evidence>
<comment type="cofactor">
    <cofactor evidence="1">
        <name>pantetheine 4'-phosphate</name>
        <dbReference type="ChEBI" id="CHEBI:47942"/>
    </cofactor>
</comment>
<dbReference type="FunFam" id="1.10.1200.10:FF:000005">
    <property type="entry name" value="Nonribosomal peptide synthetase 1"/>
    <property type="match status" value="1"/>
</dbReference>
<gene>
    <name evidence="6" type="ORF">CPT03_09025</name>
</gene>
<dbReference type="GO" id="GO:0009239">
    <property type="term" value="P:enterobactin biosynthetic process"/>
    <property type="evidence" value="ECO:0007669"/>
    <property type="project" value="TreeGrafter"/>
</dbReference>
<dbReference type="Gene3D" id="3.30.300.30">
    <property type="match status" value="1"/>
</dbReference>